<accession>A0A0E9WIW0</accession>
<protein>
    <submittedName>
        <fullName evidence="1">Uncharacterized protein</fullName>
    </submittedName>
</protein>
<reference evidence="1" key="2">
    <citation type="journal article" date="2015" name="Fish Shellfish Immunol.">
        <title>Early steps in the European eel (Anguilla anguilla)-Vibrio vulnificus interaction in the gills: Role of the RtxA13 toxin.</title>
        <authorList>
            <person name="Callol A."/>
            <person name="Pajuelo D."/>
            <person name="Ebbesson L."/>
            <person name="Teles M."/>
            <person name="MacKenzie S."/>
            <person name="Amaro C."/>
        </authorList>
    </citation>
    <scope>NUCLEOTIDE SEQUENCE</scope>
</reference>
<name>A0A0E9WIW0_ANGAN</name>
<proteinExistence type="predicted"/>
<organism evidence="1">
    <name type="scientific">Anguilla anguilla</name>
    <name type="common">European freshwater eel</name>
    <name type="synonym">Muraena anguilla</name>
    <dbReference type="NCBI Taxonomy" id="7936"/>
    <lineage>
        <taxon>Eukaryota</taxon>
        <taxon>Metazoa</taxon>
        <taxon>Chordata</taxon>
        <taxon>Craniata</taxon>
        <taxon>Vertebrata</taxon>
        <taxon>Euteleostomi</taxon>
        <taxon>Actinopterygii</taxon>
        <taxon>Neopterygii</taxon>
        <taxon>Teleostei</taxon>
        <taxon>Anguilliformes</taxon>
        <taxon>Anguillidae</taxon>
        <taxon>Anguilla</taxon>
    </lineage>
</organism>
<reference evidence="1" key="1">
    <citation type="submission" date="2014-11" db="EMBL/GenBank/DDBJ databases">
        <authorList>
            <person name="Amaro Gonzalez C."/>
        </authorList>
    </citation>
    <scope>NUCLEOTIDE SEQUENCE</scope>
</reference>
<dbReference type="AlphaFoldDB" id="A0A0E9WIW0"/>
<evidence type="ECO:0000313" key="1">
    <source>
        <dbReference type="EMBL" id="JAH89423.1"/>
    </source>
</evidence>
<sequence>MTFGFNDVRLFCFFLTLPSRLRLQRRLTFKLSWVLFL</sequence>
<dbReference type="EMBL" id="GBXM01019154">
    <property type="protein sequence ID" value="JAH89423.1"/>
    <property type="molecule type" value="Transcribed_RNA"/>
</dbReference>